<dbReference type="GO" id="GO:0016020">
    <property type="term" value="C:membrane"/>
    <property type="evidence" value="ECO:0007669"/>
    <property type="project" value="UniProtKB-SubCell"/>
</dbReference>
<feature type="transmembrane region" description="Helical" evidence="12">
    <location>
        <begin position="137"/>
        <end position="158"/>
    </location>
</feature>
<dbReference type="Pfam" id="PF02628">
    <property type="entry name" value="COX15-CtaA"/>
    <property type="match status" value="1"/>
</dbReference>
<keyword evidence="9 12" id="KW-0472">Membrane</keyword>
<keyword evidence="2" id="KW-1003">Cell membrane</keyword>
<comment type="subcellular location">
    <subcellularLocation>
        <location evidence="1">Membrane</location>
        <topology evidence="1">Multi-pass membrane protein</topology>
    </subcellularLocation>
</comment>
<evidence type="ECO:0000256" key="5">
    <source>
        <dbReference type="ARBA" id="ARBA00022989"/>
    </source>
</evidence>
<evidence type="ECO:0000256" key="2">
    <source>
        <dbReference type="ARBA" id="ARBA00022475"/>
    </source>
</evidence>
<dbReference type="RefSeq" id="WP_133753447.1">
    <property type="nucleotide sequence ID" value="NZ_CP171129.1"/>
</dbReference>
<keyword evidence="14" id="KW-1185">Reference proteome</keyword>
<organism evidence="13 14">
    <name type="scientific">Naumannella halotolerans</name>
    <dbReference type="NCBI Taxonomy" id="993414"/>
    <lineage>
        <taxon>Bacteria</taxon>
        <taxon>Bacillati</taxon>
        <taxon>Actinomycetota</taxon>
        <taxon>Actinomycetes</taxon>
        <taxon>Propionibacteriales</taxon>
        <taxon>Propionibacteriaceae</taxon>
        <taxon>Naumannella</taxon>
    </lineage>
</organism>
<dbReference type="PANTHER" id="PTHR35457:SF1">
    <property type="entry name" value="HEME A SYNTHASE"/>
    <property type="match status" value="1"/>
</dbReference>
<dbReference type="InterPro" id="IPR003780">
    <property type="entry name" value="COX15/CtaA_fam"/>
</dbReference>
<keyword evidence="5 12" id="KW-1133">Transmembrane helix</keyword>
<dbReference type="GO" id="GO:0016491">
    <property type="term" value="F:oxidoreductase activity"/>
    <property type="evidence" value="ECO:0007669"/>
    <property type="project" value="UniProtKB-KW"/>
</dbReference>
<evidence type="ECO:0000256" key="10">
    <source>
        <dbReference type="ARBA" id="ARBA00023157"/>
    </source>
</evidence>
<dbReference type="Proteomes" id="UP000295371">
    <property type="component" value="Unassembled WGS sequence"/>
</dbReference>
<feature type="transmembrane region" description="Helical" evidence="12">
    <location>
        <begin position="12"/>
        <end position="32"/>
    </location>
</feature>
<dbReference type="InterPro" id="IPR050450">
    <property type="entry name" value="COX15/CtaA_HemeA_synthase"/>
</dbReference>
<gene>
    <name evidence="13" type="ORF">CLV29_0450</name>
</gene>
<keyword evidence="8" id="KW-0350">Heme biosynthesis</keyword>
<protein>
    <submittedName>
        <fullName evidence="13">Cytochrome c oxidase assembly protein subunit 15</fullName>
    </submittedName>
</protein>
<evidence type="ECO:0000256" key="3">
    <source>
        <dbReference type="ARBA" id="ARBA00022692"/>
    </source>
</evidence>
<name>A0A4R7J669_9ACTN</name>
<evidence type="ECO:0000256" key="9">
    <source>
        <dbReference type="ARBA" id="ARBA00023136"/>
    </source>
</evidence>
<feature type="transmembrane region" description="Helical" evidence="12">
    <location>
        <begin position="260"/>
        <end position="282"/>
    </location>
</feature>
<feature type="transmembrane region" description="Helical" evidence="12">
    <location>
        <begin position="72"/>
        <end position="90"/>
    </location>
</feature>
<evidence type="ECO:0000313" key="14">
    <source>
        <dbReference type="Proteomes" id="UP000295371"/>
    </source>
</evidence>
<evidence type="ECO:0000256" key="8">
    <source>
        <dbReference type="ARBA" id="ARBA00023133"/>
    </source>
</evidence>
<comment type="caution">
    <text evidence="13">The sequence shown here is derived from an EMBL/GenBank/DDBJ whole genome shotgun (WGS) entry which is preliminary data.</text>
</comment>
<dbReference type="EMBL" id="SOAW01000001">
    <property type="protein sequence ID" value="TDT32860.1"/>
    <property type="molecule type" value="Genomic_DNA"/>
</dbReference>
<evidence type="ECO:0000256" key="7">
    <source>
        <dbReference type="ARBA" id="ARBA00023004"/>
    </source>
</evidence>
<accession>A0A4R7J669</accession>
<feature type="transmembrane region" description="Helical" evidence="12">
    <location>
        <begin position="208"/>
        <end position="230"/>
    </location>
</feature>
<keyword evidence="10" id="KW-1015">Disulfide bond</keyword>
<proteinExistence type="predicted"/>
<keyword evidence="4" id="KW-0479">Metal-binding</keyword>
<evidence type="ECO:0000256" key="6">
    <source>
        <dbReference type="ARBA" id="ARBA00023002"/>
    </source>
</evidence>
<evidence type="ECO:0000256" key="11">
    <source>
        <dbReference type="ARBA" id="ARBA00023444"/>
    </source>
</evidence>
<keyword evidence="3 12" id="KW-0812">Transmembrane</keyword>
<dbReference type="PANTHER" id="PTHR35457">
    <property type="entry name" value="HEME A SYNTHASE"/>
    <property type="match status" value="1"/>
</dbReference>
<evidence type="ECO:0000256" key="4">
    <source>
        <dbReference type="ARBA" id="ARBA00022723"/>
    </source>
</evidence>
<feature type="transmembrane region" description="Helical" evidence="12">
    <location>
        <begin position="237"/>
        <end position="254"/>
    </location>
</feature>
<comment type="pathway">
    <text evidence="11">Porphyrin-containing compound metabolism.</text>
</comment>
<dbReference type="GO" id="GO:0006784">
    <property type="term" value="P:heme A biosynthetic process"/>
    <property type="evidence" value="ECO:0007669"/>
    <property type="project" value="InterPro"/>
</dbReference>
<dbReference type="OrthoDB" id="5241540at2"/>
<reference evidence="13 14" key="1">
    <citation type="submission" date="2019-03" db="EMBL/GenBank/DDBJ databases">
        <title>Genomic Encyclopedia of Archaeal and Bacterial Type Strains, Phase II (KMG-II): from individual species to whole genera.</title>
        <authorList>
            <person name="Goeker M."/>
        </authorList>
    </citation>
    <scope>NUCLEOTIDE SEQUENCE [LARGE SCALE GENOMIC DNA]</scope>
    <source>
        <strain evidence="13 14">DSM 24323</strain>
    </source>
</reference>
<feature type="transmembrane region" description="Helical" evidence="12">
    <location>
        <begin position="102"/>
        <end position="125"/>
    </location>
</feature>
<dbReference type="GO" id="GO:0046872">
    <property type="term" value="F:metal ion binding"/>
    <property type="evidence" value="ECO:0007669"/>
    <property type="project" value="UniProtKB-KW"/>
</dbReference>
<keyword evidence="7" id="KW-0408">Iron</keyword>
<evidence type="ECO:0000256" key="1">
    <source>
        <dbReference type="ARBA" id="ARBA00004141"/>
    </source>
</evidence>
<feature type="transmembrane region" description="Helical" evidence="12">
    <location>
        <begin position="165"/>
        <end position="188"/>
    </location>
</feature>
<evidence type="ECO:0000256" key="12">
    <source>
        <dbReference type="SAM" id="Phobius"/>
    </source>
</evidence>
<sequence>MDLLKRLFGARTMLFWAIATLVVQSGIIVTGATVRLTGSGLGCPTWPRCTDESYLPHAELGWHGVIEFGNRLLTFVLIIVAFATFFAAVATRRSGHPRGVKIRNLSIAIALGVPLQAVVGGITVLTGLDPNIVSPHLLLSVVLVALSTWLLVTVVGAARQPVGPIALWLVRLVALGLVLAIWLGTVVTGAGPHSGDAGAHRNGLDIEVVARLHSASVWPVVIGTVILVAWLRSRAAITLLCVLLLQGLVGYLQYFNGLPVGLVILHMIGIPLCTAAGVWMLLSVRQRSAPVREPIPSDEHAAPRT</sequence>
<dbReference type="AlphaFoldDB" id="A0A4R7J669"/>
<evidence type="ECO:0000313" key="13">
    <source>
        <dbReference type="EMBL" id="TDT32860.1"/>
    </source>
</evidence>
<keyword evidence="6" id="KW-0560">Oxidoreductase</keyword>